<comment type="caution">
    <text evidence="3">The sequence shown here is derived from an EMBL/GenBank/DDBJ whole genome shotgun (WGS) entry which is preliminary data.</text>
</comment>
<evidence type="ECO:0000256" key="2">
    <source>
        <dbReference type="SAM" id="MobiDB-lite"/>
    </source>
</evidence>
<feature type="region of interest" description="Disordered" evidence="2">
    <location>
        <begin position="775"/>
        <end position="807"/>
    </location>
</feature>
<dbReference type="GO" id="GO:0010737">
    <property type="term" value="P:protein kinase A signaling"/>
    <property type="evidence" value="ECO:0007669"/>
    <property type="project" value="TreeGrafter"/>
</dbReference>
<dbReference type="EMBL" id="JACETU010000008">
    <property type="protein sequence ID" value="KAF7422609.1"/>
    <property type="molecule type" value="Genomic_DNA"/>
</dbReference>
<sequence>MDSSLLAMDHLLPSLKRKSVTNTNRHAKRQRLSATATSFSLQPPPPSPTSPPSSPSLPIPPVLPFINRHTLKELDVSQILRNPHLRHDLLFDPGLQFRPTASRRKRDLADAYWRAVERELELGCTCVSFAANGILSSRILCACKQIQCPSSQPVLAFNPAHNILTCRTPSRIRPLLEECRQILLNLIDEASDDASSPPCAAQQASYIRQIFDPALIASQLSSTSSSRFDPSGLLSALHEILKSHCAPMRDSVIDNLLLFTRPESSKHIVEALRLIMDILELMKLDMANHQLQSLRPYLIHTAPQFEMKAFTKKFPHPSSSIGDTEITQRWLRAAHQLMLSHPTPLLNPLLRNTSLLSETNTLSSSSAVPRLSASSSPLAFSEDEGLSDTDAAACSNSIHDESRTGSTKVERTVEYKNMRKNQQVYVAVLRGIVDLVFNIPVQDPASTSSASASEEADYASAALPSLPETMFLDSARVVQLATNVDEIHAEYMLGLLYKQLCAPPVSSRSHSRSSSLTSISAIPPSLPSTPLIPATPSLAFLGGNPGSSTPALPPSTTPWLSATSITTSAKPGDEEMKRMYEEIRDIAGSRLGKLVSHSTSASTSAHDVDVELQRERELELEKQRVDHVREDVVLQIARRVVERKKPTLPSTSLLSALPSISARATSSGTCTTSSTPATSPTSSIFSIPATPLTNFAESAPPTPPTPYTPFTPSSCSFAAASPNLFPDTQTIRLAQRWTSMHMRKDAVLAKMTRRKLRDLVFGAVMEQVVLGRLAAPSTSSSPSIPSLVPNSLSGTDSTAPSKPTFGDPTIAGLGGQVGILVEKIARLVEVHTNTYLGLYEREV</sequence>
<proteinExistence type="inferred from homology"/>
<dbReference type="Pfam" id="PF05794">
    <property type="entry name" value="Tcp11"/>
    <property type="match status" value="1"/>
</dbReference>
<feature type="region of interest" description="Disordered" evidence="2">
    <location>
        <begin position="16"/>
        <end position="59"/>
    </location>
</feature>
<comment type="similarity">
    <text evidence="1">Belongs to the TCP11 family.</text>
</comment>
<organism evidence="3 4">
    <name type="scientific">Pleurotus ostreatus</name>
    <name type="common">Oyster mushroom</name>
    <name type="synonym">White-rot fungus</name>
    <dbReference type="NCBI Taxonomy" id="5322"/>
    <lineage>
        <taxon>Eukaryota</taxon>
        <taxon>Fungi</taxon>
        <taxon>Dikarya</taxon>
        <taxon>Basidiomycota</taxon>
        <taxon>Agaricomycotina</taxon>
        <taxon>Agaricomycetes</taxon>
        <taxon>Agaricomycetidae</taxon>
        <taxon>Agaricales</taxon>
        <taxon>Pleurotineae</taxon>
        <taxon>Pleurotaceae</taxon>
        <taxon>Pleurotus</taxon>
    </lineage>
</organism>
<dbReference type="PANTHER" id="PTHR12832">
    <property type="entry name" value="TESTIS-SPECIFIC PROTEIN PBS13 T-COMPLEX 11"/>
    <property type="match status" value="1"/>
</dbReference>
<keyword evidence="4" id="KW-1185">Reference proteome</keyword>
<accession>A0A8H7DNX9</accession>
<feature type="compositionally biased region" description="Pro residues" evidence="2">
    <location>
        <begin position="42"/>
        <end position="59"/>
    </location>
</feature>
<name>A0A8H7DNX9_PLEOS</name>
<feature type="region of interest" description="Disordered" evidence="2">
    <location>
        <begin position="664"/>
        <end position="684"/>
    </location>
</feature>
<dbReference type="OrthoDB" id="276323at2759"/>
<feature type="compositionally biased region" description="Basic residues" evidence="2">
    <location>
        <begin position="16"/>
        <end position="31"/>
    </location>
</feature>
<dbReference type="InterPro" id="IPR008862">
    <property type="entry name" value="Tcp11"/>
</dbReference>
<dbReference type="Proteomes" id="UP000623687">
    <property type="component" value="Unassembled WGS sequence"/>
</dbReference>
<protein>
    <submittedName>
        <fullName evidence="3">Uncharacterized protein</fullName>
    </submittedName>
</protein>
<dbReference type="RefSeq" id="XP_036627641.1">
    <property type="nucleotide sequence ID" value="XM_036780258.1"/>
</dbReference>
<dbReference type="GeneID" id="59380583"/>
<dbReference type="VEuPathDB" id="FungiDB:PC9H_010765"/>
<evidence type="ECO:0000256" key="1">
    <source>
        <dbReference type="ARBA" id="ARBA00010954"/>
    </source>
</evidence>
<gene>
    <name evidence="3" type="ORF">PC9H_010765</name>
</gene>
<evidence type="ECO:0000313" key="3">
    <source>
        <dbReference type="EMBL" id="KAF7422609.1"/>
    </source>
</evidence>
<reference evidence="3" key="1">
    <citation type="submission" date="2019-07" db="EMBL/GenBank/DDBJ databases">
        <authorList>
            <person name="Palmer J.M."/>
        </authorList>
    </citation>
    <scope>NUCLEOTIDE SEQUENCE</scope>
    <source>
        <strain evidence="3">PC9</strain>
    </source>
</reference>
<dbReference type="AlphaFoldDB" id="A0A8H7DNX9"/>
<dbReference type="PANTHER" id="PTHR12832:SF11">
    <property type="entry name" value="LD23868P"/>
    <property type="match status" value="1"/>
</dbReference>
<evidence type="ECO:0000313" key="4">
    <source>
        <dbReference type="Proteomes" id="UP000623687"/>
    </source>
</evidence>
<feature type="compositionally biased region" description="Low complexity" evidence="2">
    <location>
        <begin position="776"/>
        <end position="793"/>
    </location>
</feature>